<dbReference type="AlphaFoldDB" id="A0A841M2V0"/>
<dbReference type="Proteomes" id="UP000555393">
    <property type="component" value="Unassembled WGS sequence"/>
</dbReference>
<protein>
    <recommendedName>
        <fullName evidence="3">DUF2513 domain-containing protein</fullName>
    </recommendedName>
</protein>
<proteinExistence type="predicted"/>
<name>A0A841M2V0_9HYPH</name>
<accession>A0A841M2V0</accession>
<keyword evidence="2" id="KW-1185">Reference proteome</keyword>
<evidence type="ECO:0008006" key="3">
    <source>
        <dbReference type="Google" id="ProtNLM"/>
    </source>
</evidence>
<dbReference type="RefSeq" id="WP_184224077.1">
    <property type="nucleotide sequence ID" value="NZ_JACIIU010000017.1"/>
</dbReference>
<reference evidence="1 2" key="1">
    <citation type="submission" date="2020-08" db="EMBL/GenBank/DDBJ databases">
        <title>Genomic Encyclopedia of Type Strains, Phase IV (KMG-IV): sequencing the most valuable type-strain genomes for metagenomic binning, comparative biology and taxonomic classification.</title>
        <authorList>
            <person name="Goeker M."/>
        </authorList>
    </citation>
    <scope>NUCLEOTIDE SEQUENCE [LARGE SCALE GENOMIC DNA]</scope>
    <source>
        <strain evidence="1 2">DSM 22336</strain>
    </source>
</reference>
<organism evidence="1 2">
    <name type="scientific">Paenochrobactrum gallinarii</name>
    <dbReference type="NCBI Taxonomy" id="643673"/>
    <lineage>
        <taxon>Bacteria</taxon>
        <taxon>Pseudomonadati</taxon>
        <taxon>Pseudomonadota</taxon>
        <taxon>Alphaproteobacteria</taxon>
        <taxon>Hyphomicrobiales</taxon>
        <taxon>Brucellaceae</taxon>
        <taxon>Paenochrobactrum</taxon>
    </lineage>
</organism>
<evidence type="ECO:0000313" key="2">
    <source>
        <dbReference type="Proteomes" id="UP000555393"/>
    </source>
</evidence>
<gene>
    <name evidence="1" type="ORF">FHS77_002667</name>
</gene>
<dbReference type="EMBL" id="JACIIU010000017">
    <property type="protein sequence ID" value="MBB6262099.1"/>
    <property type="molecule type" value="Genomic_DNA"/>
</dbReference>
<dbReference type="Pfam" id="PF10711">
    <property type="entry name" value="DUF2513"/>
    <property type="match status" value="1"/>
</dbReference>
<sequence>MNLTRDMDTVRNLLLDIEKGHTRFTVISQSTAEILYMPEASNLSEDEAQKLEYHLTLLEQAGFITVRSKSGGGQWVVELITWQGHDFLETIRDPIIWDKTKDGAKKVGSLSLEVITDIAKGYIRKKVQSLSDIELDI</sequence>
<dbReference type="InterPro" id="IPR019650">
    <property type="entry name" value="DUF2513"/>
</dbReference>
<comment type="caution">
    <text evidence="1">The sequence shown here is derived from an EMBL/GenBank/DDBJ whole genome shotgun (WGS) entry which is preliminary data.</text>
</comment>
<evidence type="ECO:0000313" key="1">
    <source>
        <dbReference type="EMBL" id="MBB6262099.1"/>
    </source>
</evidence>